<name>A0A0A5FZJ7_9BACI</name>
<feature type="domain" description="Ferritin-like diiron" evidence="5">
    <location>
        <begin position="6"/>
        <end position="149"/>
    </location>
</feature>
<evidence type="ECO:0000259" key="5">
    <source>
        <dbReference type="PROSITE" id="PS50905"/>
    </source>
</evidence>
<evidence type="ECO:0000256" key="4">
    <source>
        <dbReference type="ARBA" id="ARBA00023004"/>
    </source>
</evidence>
<evidence type="ECO:0000313" key="7">
    <source>
        <dbReference type="Proteomes" id="UP000030403"/>
    </source>
</evidence>
<dbReference type="GO" id="GO:0006826">
    <property type="term" value="P:iron ion transport"/>
    <property type="evidence" value="ECO:0007669"/>
    <property type="project" value="InterPro"/>
</dbReference>
<dbReference type="PANTHER" id="PTHR30295">
    <property type="entry name" value="BACTERIOFERRITIN"/>
    <property type="match status" value="1"/>
</dbReference>
<dbReference type="InterPro" id="IPR009078">
    <property type="entry name" value="Ferritin-like_SF"/>
</dbReference>
<dbReference type="STRING" id="1385511.GCA_000425225_03472"/>
<sequence length="156" mass="18101">MFRPQQQELNDILKGLNEDLAWEYTAATQYLQHAAMLSGSEYYVMIDELKEHAHDEFSHAEILNDLIQYLGGVPTVEAAPVMTSMNNREMLMQDLQGEYDAINRYLQRIQQLESMGLYDSSERIRNIVVDEQEHANDLETVLGINQNTMPKSSYYY</sequence>
<dbReference type="Proteomes" id="UP000030403">
    <property type="component" value="Unassembled WGS sequence"/>
</dbReference>
<keyword evidence="7" id="KW-1185">Reference proteome</keyword>
<dbReference type="Pfam" id="PF00210">
    <property type="entry name" value="Ferritin"/>
    <property type="match status" value="1"/>
</dbReference>
<dbReference type="GO" id="GO:0004322">
    <property type="term" value="F:ferroxidase activity"/>
    <property type="evidence" value="ECO:0007669"/>
    <property type="project" value="TreeGrafter"/>
</dbReference>
<dbReference type="Gene3D" id="1.20.1260.10">
    <property type="match status" value="1"/>
</dbReference>
<evidence type="ECO:0000313" key="6">
    <source>
        <dbReference type="EMBL" id="KGX86261.1"/>
    </source>
</evidence>
<dbReference type="InterPro" id="IPR008331">
    <property type="entry name" value="Ferritin_DPS_dom"/>
</dbReference>
<comment type="caution">
    <text evidence="6">The sequence shown here is derived from an EMBL/GenBank/DDBJ whole genome shotgun (WGS) entry which is preliminary data.</text>
</comment>
<dbReference type="SUPFAM" id="SSF47240">
    <property type="entry name" value="Ferritin-like"/>
    <property type="match status" value="1"/>
</dbReference>
<gene>
    <name evidence="6" type="ORF">N783_12315</name>
</gene>
<dbReference type="GO" id="GO:0005829">
    <property type="term" value="C:cytosol"/>
    <property type="evidence" value="ECO:0007669"/>
    <property type="project" value="TreeGrafter"/>
</dbReference>
<dbReference type="OrthoDB" id="9792238at2"/>
<keyword evidence="4" id="KW-0408">Iron</keyword>
<dbReference type="eggNOG" id="COG2193">
    <property type="taxonomic scope" value="Bacteria"/>
</dbReference>
<accession>A0A0A5FZJ7</accession>
<evidence type="ECO:0000256" key="1">
    <source>
        <dbReference type="ARBA" id="ARBA00022434"/>
    </source>
</evidence>
<dbReference type="PRINTS" id="PR00601">
    <property type="entry name" value="BACFERRITIN"/>
</dbReference>
<keyword evidence="3" id="KW-0479">Metal-binding</keyword>
<proteinExistence type="predicted"/>
<keyword evidence="2" id="KW-0349">Heme</keyword>
<dbReference type="RefSeq" id="WP_027447064.1">
    <property type="nucleotide sequence ID" value="NZ_AULJ01000046.1"/>
</dbReference>
<dbReference type="CDD" id="cd00657">
    <property type="entry name" value="Ferritin_like"/>
    <property type="match status" value="1"/>
</dbReference>
<evidence type="ECO:0000256" key="2">
    <source>
        <dbReference type="ARBA" id="ARBA00022617"/>
    </source>
</evidence>
<dbReference type="GO" id="GO:0006879">
    <property type="term" value="P:intracellular iron ion homeostasis"/>
    <property type="evidence" value="ECO:0007669"/>
    <property type="project" value="UniProtKB-KW"/>
</dbReference>
<dbReference type="InterPro" id="IPR012347">
    <property type="entry name" value="Ferritin-like"/>
</dbReference>
<keyword evidence="1" id="KW-0409">Iron storage</keyword>
<evidence type="ECO:0000256" key="3">
    <source>
        <dbReference type="ARBA" id="ARBA00022723"/>
    </source>
</evidence>
<dbReference type="InterPro" id="IPR002024">
    <property type="entry name" value="Bacterioferritin"/>
</dbReference>
<dbReference type="InterPro" id="IPR009040">
    <property type="entry name" value="Ferritin-like_diiron"/>
</dbReference>
<dbReference type="GO" id="GO:0020037">
    <property type="term" value="F:heme binding"/>
    <property type="evidence" value="ECO:0007669"/>
    <property type="project" value="TreeGrafter"/>
</dbReference>
<reference evidence="6 7" key="1">
    <citation type="submission" date="2013-08" db="EMBL/GenBank/DDBJ databases">
        <authorList>
            <person name="Huang J."/>
            <person name="Wang G."/>
        </authorList>
    </citation>
    <scope>NUCLEOTIDE SEQUENCE [LARGE SCALE GENOMIC DNA]</scope>
    <source>
        <strain evidence="6 7">BH030004</strain>
    </source>
</reference>
<dbReference type="PROSITE" id="PS50905">
    <property type="entry name" value="FERRITIN_LIKE"/>
    <property type="match status" value="1"/>
</dbReference>
<dbReference type="EMBL" id="AVPF01000032">
    <property type="protein sequence ID" value="KGX86261.1"/>
    <property type="molecule type" value="Genomic_DNA"/>
</dbReference>
<organism evidence="6 7">
    <name type="scientific">Pontibacillus marinus BH030004 = DSM 16465</name>
    <dbReference type="NCBI Taxonomy" id="1385511"/>
    <lineage>
        <taxon>Bacteria</taxon>
        <taxon>Bacillati</taxon>
        <taxon>Bacillota</taxon>
        <taxon>Bacilli</taxon>
        <taxon>Bacillales</taxon>
        <taxon>Bacillaceae</taxon>
        <taxon>Pontibacillus</taxon>
    </lineage>
</organism>
<dbReference type="GO" id="GO:0008199">
    <property type="term" value="F:ferric iron binding"/>
    <property type="evidence" value="ECO:0007669"/>
    <property type="project" value="InterPro"/>
</dbReference>
<dbReference type="PANTHER" id="PTHR30295:SF0">
    <property type="entry name" value="BACTERIOFERRITIN"/>
    <property type="match status" value="1"/>
</dbReference>
<dbReference type="AlphaFoldDB" id="A0A0A5FZJ7"/>
<protein>
    <submittedName>
        <fullName evidence="6">Ferritin</fullName>
    </submittedName>
</protein>